<dbReference type="SUPFAM" id="SSF56935">
    <property type="entry name" value="Porins"/>
    <property type="match status" value="1"/>
</dbReference>
<keyword evidence="1" id="KW-0732">Signal</keyword>
<keyword evidence="3" id="KW-0675">Receptor</keyword>
<dbReference type="STRING" id="1121884.SAMN02745131_02025"/>
<evidence type="ECO:0000256" key="1">
    <source>
        <dbReference type="SAM" id="SignalP"/>
    </source>
</evidence>
<protein>
    <submittedName>
        <fullName evidence="3">Outer membrane receptor proteins, mostly Fe transport</fullName>
    </submittedName>
</protein>
<organism evidence="3 4">
    <name type="scientific">Flavisolibacter ginsengisoli DSM 18119</name>
    <dbReference type="NCBI Taxonomy" id="1121884"/>
    <lineage>
        <taxon>Bacteria</taxon>
        <taxon>Pseudomonadati</taxon>
        <taxon>Bacteroidota</taxon>
        <taxon>Chitinophagia</taxon>
        <taxon>Chitinophagales</taxon>
        <taxon>Chitinophagaceae</taxon>
        <taxon>Flavisolibacter</taxon>
    </lineage>
</organism>
<dbReference type="SUPFAM" id="SSF49478">
    <property type="entry name" value="Cna protein B-type domain"/>
    <property type="match status" value="1"/>
</dbReference>
<evidence type="ECO:0000313" key="4">
    <source>
        <dbReference type="Proteomes" id="UP000184048"/>
    </source>
</evidence>
<name>A0A1M4ZR01_9BACT</name>
<feature type="domain" description="Outer membrane protein beta-barrel" evidence="2">
    <location>
        <begin position="392"/>
        <end position="786"/>
    </location>
</feature>
<accession>A0A1M4ZR01</accession>
<gene>
    <name evidence="3" type="ORF">SAMN02745131_02025</name>
</gene>
<sequence>MRKNKRKLIVGFAFVLGSMSQALAQSTTGFKQRVINEEGQPISDVTVELLMSRDSSFVMARLTDSAGVVLFDNIKAGTYFSRMSRVGFIKHSGKAFILTEHEKVELPEVQLHQANKALTAVTVIASKPFIEIKPGKTVVNMEAGFSSAGTTAMEALEKLPGITIDKEGNVLLKGRSGVTILVDGKQTYLDGAQLSTLLGGMSASQISQVEIMDAPPASFDAAGNAGVINIKTKKSNQKGFNSSLTTSFSQGRYAKYNNNVQLNYRSGSLNTFFNYSLNNNRNFTRIEATRRYYKEDDITLISSLEQPSYLDGRGAVHNLRTGLDYNLNTRSTIGLVFTGLVLNRKSGGNNEARWLAPGGRMDSIIQTNSNNNNHWESAGASLSFNHNASASRTFSSAIDLAGYKIRAFQHFNNSGVYPAVYRETTRASLPSTIKIISGRADYADAWKGLKWETGIKTAHITTDNLAAYEWLDGNNWYPDEGKSNHFLYTEDIHALYLSGKRDLAALHIMAGLRFERTAYVANQLGNAMVKDSSFSRSYNSLFPNFSLSIDADSANSFSLSAGRRIDRPAFQKLNPFVFIINKYTYQQGNPYFRPQYTWNVNLSHSYKNLLITSLSYSTTTDYFSQVFPVDSNGLVIYTEGNLTRLQNLGLSVSLQLPVSSWWSINVQGVVNRRNMQGVIGKNYDTRFTQWSLNMNQQFRFKNGWGGELSGFYTSKSKNDIQEVVDPAGQLSIGVSRSVLKNKGNLKLAARDLFYTQWMKGFTSFYRATETFKLTRDTRVMTLSFSYRFGKSFKSAKPAERAAVEEIQRVGNG</sequence>
<dbReference type="InterPro" id="IPR037066">
    <property type="entry name" value="Plug_dom_sf"/>
</dbReference>
<evidence type="ECO:0000259" key="2">
    <source>
        <dbReference type="Pfam" id="PF14905"/>
    </source>
</evidence>
<dbReference type="RefSeq" id="WP_072835218.1">
    <property type="nucleotide sequence ID" value="NZ_FQUU01000007.1"/>
</dbReference>
<dbReference type="InterPro" id="IPR041700">
    <property type="entry name" value="OMP_b-brl_3"/>
</dbReference>
<dbReference type="PANTHER" id="PTHR40980">
    <property type="entry name" value="PLUG DOMAIN-CONTAINING PROTEIN"/>
    <property type="match status" value="1"/>
</dbReference>
<dbReference type="InterPro" id="IPR013783">
    <property type="entry name" value="Ig-like_fold"/>
</dbReference>
<feature type="signal peptide" evidence="1">
    <location>
        <begin position="1"/>
        <end position="24"/>
    </location>
</feature>
<keyword evidence="4" id="KW-1185">Reference proteome</keyword>
<dbReference type="Gene3D" id="2.60.40.10">
    <property type="entry name" value="Immunoglobulins"/>
    <property type="match status" value="1"/>
</dbReference>
<reference evidence="3 4" key="1">
    <citation type="submission" date="2016-11" db="EMBL/GenBank/DDBJ databases">
        <authorList>
            <person name="Jaros S."/>
            <person name="Januszkiewicz K."/>
            <person name="Wedrychowicz H."/>
        </authorList>
    </citation>
    <scope>NUCLEOTIDE SEQUENCE [LARGE SCALE GENOMIC DNA]</scope>
    <source>
        <strain evidence="3 4">DSM 18119</strain>
    </source>
</reference>
<proteinExistence type="predicted"/>
<dbReference type="Gene3D" id="2.170.130.10">
    <property type="entry name" value="TonB-dependent receptor, plug domain"/>
    <property type="match status" value="1"/>
</dbReference>
<evidence type="ECO:0000313" key="3">
    <source>
        <dbReference type="EMBL" id="SHF19976.1"/>
    </source>
</evidence>
<feature type="chain" id="PRO_5012883551" evidence="1">
    <location>
        <begin position="25"/>
        <end position="812"/>
    </location>
</feature>
<dbReference type="Proteomes" id="UP000184048">
    <property type="component" value="Unassembled WGS sequence"/>
</dbReference>
<dbReference type="AlphaFoldDB" id="A0A1M4ZR01"/>
<dbReference type="EMBL" id="FQUU01000007">
    <property type="protein sequence ID" value="SHF19976.1"/>
    <property type="molecule type" value="Genomic_DNA"/>
</dbReference>
<dbReference type="PANTHER" id="PTHR40980:SF4">
    <property type="entry name" value="TONB-DEPENDENT RECEPTOR-LIKE BETA-BARREL DOMAIN-CONTAINING PROTEIN"/>
    <property type="match status" value="1"/>
</dbReference>
<dbReference type="Pfam" id="PF14905">
    <property type="entry name" value="OMP_b-brl_3"/>
    <property type="match status" value="1"/>
</dbReference>
<dbReference type="OrthoDB" id="905812at2"/>